<dbReference type="EMBL" id="JAHESC010000008">
    <property type="protein sequence ID" value="MBT1686475.1"/>
    <property type="molecule type" value="Genomic_DNA"/>
</dbReference>
<comment type="caution">
    <text evidence="3">The sequence shown here is derived from an EMBL/GenBank/DDBJ whole genome shotgun (WGS) entry which is preliminary data.</text>
</comment>
<evidence type="ECO:0000313" key="3">
    <source>
        <dbReference type="EMBL" id="MBT1686475.1"/>
    </source>
</evidence>
<dbReference type="AlphaFoldDB" id="A0AAP2D9B6"/>
<keyword evidence="1" id="KW-0732">Signal</keyword>
<proteinExistence type="predicted"/>
<dbReference type="Proteomes" id="UP001319180">
    <property type="component" value="Unassembled WGS sequence"/>
</dbReference>
<organism evidence="3 4">
    <name type="scientific">Dawidia soli</name>
    <dbReference type="NCBI Taxonomy" id="2782352"/>
    <lineage>
        <taxon>Bacteria</taxon>
        <taxon>Pseudomonadati</taxon>
        <taxon>Bacteroidota</taxon>
        <taxon>Cytophagia</taxon>
        <taxon>Cytophagales</taxon>
        <taxon>Chryseotaleaceae</taxon>
        <taxon>Dawidia</taxon>
    </lineage>
</organism>
<dbReference type="InterPro" id="IPR007055">
    <property type="entry name" value="BON_dom"/>
</dbReference>
<evidence type="ECO:0000256" key="1">
    <source>
        <dbReference type="ARBA" id="ARBA00022729"/>
    </source>
</evidence>
<feature type="domain" description="BON" evidence="2">
    <location>
        <begin position="152"/>
        <end position="220"/>
    </location>
</feature>
<dbReference type="PANTHER" id="PTHR34606">
    <property type="entry name" value="BON DOMAIN-CONTAINING PROTEIN"/>
    <property type="match status" value="1"/>
</dbReference>
<protein>
    <submittedName>
        <fullName evidence="3">BON domain-containing protein</fullName>
    </submittedName>
</protein>
<feature type="domain" description="BON" evidence="2">
    <location>
        <begin position="3"/>
        <end position="75"/>
    </location>
</feature>
<dbReference type="Gene3D" id="3.30.1340.30">
    <property type="match status" value="3"/>
</dbReference>
<evidence type="ECO:0000313" key="4">
    <source>
        <dbReference type="Proteomes" id="UP001319180"/>
    </source>
</evidence>
<dbReference type="InterPro" id="IPR051686">
    <property type="entry name" value="Lipoprotein_DolP"/>
</dbReference>
<name>A0AAP2D9B6_9BACT</name>
<feature type="domain" description="BON" evidence="2">
    <location>
        <begin position="80"/>
        <end position="148"/>
    </location>
</feature>
<dbReference type="PROSITE" id="PS50914">
    <property type="entry name" value="BON"/>
    <property type="match status" value="3"/>
</dbReference>
<sequence>MKTNEELRRDVMDEIKWDPELKNIATEIGVASKDGVITLSGVVDSYWKKRAAEISAQRVMGVKVVACDIEVKLSSGSKRTDTEVAEAVRNALRWNSAVDEDQIEVKVDTGWVTLDGKVDYAFQKRYAQQYIENLIGVTGVSNNIAIREQSIDTKDIQHKIASAYHRSATIDSSSIKIDTSGSRVTLHGKVRSWAEKKEAENVAWSAPGVRTVDNKIEIDVAVFA</sequence>
<dbReference type="InterPro" id="IPR014004">
    <property type="entry name" value="Transpt-assoc_nodulatn_dom_bac"/>
</dbReference>
<gene>
    <name evidence="3" type="ORF">KK078_07915</name>
</gene>
<accession>A0AAP2D9B6</accession>
<dbReference type="PANTHER" id="PTHR34606:SF4">
    <property type="entry name" value="OUTER MEMBRANE LIPOPROTEIN DOLP"/>
    <property type="match status" value="1"/>
</dbReference>
<evidence type="ECO:0000259" key="2">
    <source>
        <dbReference type="PROSITE" id="PS50914"/>
    </source>
</evidence>
<keyword evidence="4" id="KW-1185">Reference proteome</keyword>
<dbReference type="Pfam" id="PF04972">
    <property type="entry name" value="BON"/>
    <property type="match status" value="3"/>
</dbReference>
<dbReference type="SMART" id="SM00749">
    <property type="entry name" value="BON"/>
    <property type="match status" value="3"/>
</dbReference>
<reference evidence="3 4" key="1">
    <citation type="submission" date="2021-05" db="EMBL/GenBank/DDBJ databases">
        <title>A Polyphasic approach of four new species of the genus Ohtaekwangia: Ohtaekwangia histidinii sp. nov., Ohtaekwangia cretensis sp. nov., Ohtaekwangia indiensis sp. nov., Ohtaekwangia reichenbachii sp. nov. from diverse environment.</title>
        <authorList>
            <person name="Octaviana S."/>
        </authorList>
    </citation>
    <scope>NUCLEOTIDE SEQUENCE [LARGE SCALE GENOMIC DNA]</scope>
    <source>
        <strain evidence="3 4">PWU37</strain>
    </source>
</reference>
<dbReference type="RefSeq" id="WP_254089711.1">
    <property type="nucleotide sequence ID" value="NZ_JAHESC010000008.1"/>
</dbReference>